<dbReference type="AlphaFoldDB" id="A0A182QME1"/>
<evidence type="ECO:0000256" key="1">
    <source>
        <dbReference type="SAM" id="MobiDB-lite"/>
    </source>
</evidence>
<dbReference type="VEuPathDB" id="VectorBase:AFAF013102"/>
<sequence>MRKIDEDQLQKLYDDRRATIRQLLAHYGIHTEDDLARNINETVLQAVASLDFIVVEMCEMLKAVGYFGDNFYYIKHRIPMIQGKSYRNLLAHDSLSYYVLADSSDEIRLINAFVFAVTEVSLFDKRQPFEVYFTFPTVKETNRWNAEQQQLLEALKTDNAARIHEAMRSGGEITNQFCVPLSENDSTDFTTTLVNLLYRYCRPGSPVITLFRRYFDNFDSYYKPSEALVKSAFKQRDFDLALKHCGKNLQLGPEFFAVPELVSELGKNQLQGLASLGWAFLIKQLLDAGNDQSLTEVLPLFGKFSITEDDYGPAWYAILRGKHGIAKMLLEKTIRTHPMALELALVFHWNDLLSEIESKTLIGRNMFMRLLRTAIREGNDIGLDFLLTRERNTPETGMRALSARPLSPVTSDGPNGF</sequence>
<dbReference type="STRING" id="69004.A0A182QME1"/>
<feature type="compositionally biased region" description="Polar residues" evidence="1">
    <location>
        <begin position="408"/>
        <end position="417"/>
    </location>
</feature>
<dbReference type="Proteomes" id="UP000075886">
    <property type="component" value="Unassembled WGS sequence"/>
</dbReference>
<name>A0A182QME1_9DIPT</name>
<protein>
    <submittedName>
        <fullName evidence="2">Uncharacterized protein</fullName>
    </submittedName>
</protein>
<keyword evidence="3" id="KW-1185">Reference proteome</keyword>
<dbReference type="EMBL" id="AXCN02000359">
    <property type="status" value="NOT_ANNOTATED_CDS"/>
    <property type="molecule type" value="Genomic_DNA"/>
</dbReference>
<dbReference type="EnsemblMetazoa" id="AFAF013102-RA">
    <property type="protein sequence ID" value="AFAF013102-PA"/>
    <property type="gene ID" value="AFAF013102"/>
</dbReference>
<accession>A0A182QME1</accession>
<feature type="region of interest" description="Disordered" evidence="1">
    <location>
        <begin position="396"/>
        <end position="417"/>
    </location>
</feature>
<reference evidence="3" key="1">
    <citation type="submission" date="2014-01" db="EMBL/GenBank/DDBJ databases">
        <title>The Genome Sequence of Anopheles farauti FAR1 (V2).</title>
        <authorList>
            <consortium name="The Broad Institute Genomics Platform"/>
            <person name="Neafsey D.E."/>
            <person name="Besansky N."/>
            <person name="Howell P."/>
            <person name="Walton C."/>
            <person name="Young S.K."/>
            <person name="Zeng Q."/>
            <person name="Gargeya S."/>
            <person name="Fitzgerald M."/>
            <person name="Haas B."/>
            <person name="Abouelleil A."/>
            <person name="Allen A.W."/>
            <person name="Alvarado L."/>
            <person name="Arachchi H.M."/>
            <person name="Berlin A.M."/>
            <person name="Chapman S.B."/>
            <person name="Gainer-Dewar J."/>
            <person name="Goldberg J."/>
            <person name="Griggs A."/>
            <person name="Gujja S."/>
            <person name="Hansen M."/>
            <person name="Howarth C."/>
            <person name="Imamovic A."/>
            <person name="Ireland A."/>
            <person name="Larimer J."/>
            <person name="McCowan C."/>
            <person name="Murphy C."/>
            <person name="Pearson M."/>
            <person name="Poon T.W."/>
            <person name="Priest M."/>
            <person name="Roberts A."/>
            <person name="Saif S."/>
            <person name="Shea T."/>
            <person name="Sisk P."/>
            <person name="Sykes S."/>
            <person name="Wortman J."/>
            <person name="Nusbaum C."/>
            <person name="Birren B."/>
        </authorList>
    </citation>
    <scope>NUCLEOTIDE SEQUENCE [LARGE SCALE GENOMIC DNA]</scope>
    <source>
        <strain evidence="3">FAR1</strain>
    </source>
</reference>
<evidence type="ECO:0000313" key="2">
    <source>
        <dbReference type="EnsemblMetazoa" id="AFAF013102-PA"/>
    </source>
</evidence>
<proteinExistence type="predicted"/>
<reference evidence="2" key="2">
    <citation type="submission" date="2020-05" db="UniProtKB">
        <authorList>
            <consortium name="EnsemblMetazoa"/>
        </authorList>
    </citation>
    <scope>IDENTIFICATION</scope>
    <source>
        <strain evidence="2">FAR1</strain>
    </source>
</reference>
<evidence type="ECO:0000313" key="3">
    <source>
        <dbReference type="Proteomes" id="UP000075886"/>
    </source>
</evidence>
<organism evidence="2 3">
    <name type="scientific">Anopheles farauti</name>
    <dbReference type="NCBI Taxonomy" id="69004"/>
    <lineage>
        <taxon>Eukaryota</taxon>
        <taxon>Metazoa</taxon>
        <taxon>Ecdysozoa</taxon>
        <taxon>Arthropoda</taxon>
        <taxon>Hexapoda</taxon>
        <taxon>Insecta</taxon>
        <taxon>Pterygota</taxon>
        <taxon>Neoptera</taxon>
        <taxon>Endopterygota</taxon>
        <taxon>Diptera</taxon>
        <taxon>Nematocera</taxon>
        <taxon>Culicoidea</taxon>
        <taxon>Culicidae</taxon>
        <taxon>Anophelinae</taxon>
        <taxon>Anopheles</taxon>
    </lineage>
</organism>